<comment type="subunit">
    <text evidence="8">Component of the Mediator complex.</text>
</comment>
<keyword evidence="4 8" id="KW-0805">Transcription regulation</keyword>
<dbReference type="GO" id="GO:0003712">
    <property type="term" value="F:transcription coregulator activity"/>
    <property type="evidence" value="ECO:0007669"/>
    <property type="project" value="InterPro"/>
</dbReference>
<keyword evidence="6 8" id="KW-0539">Nucleus</keyword>
<evidence type="ECO:0000256" key="2">
    <source>
        <dbReference type="ARBA" id="ARBA00009626"/>
    </source>
</evidence>
<dbReference type="GO" id="GO:0006357">
    <property type="term" value="P:regulation of transcription by RNA polymerase II"/>
    <property type="evidence" value="ECO:0007669"/>
    <property type="project" value="InterPro"/>
</dbReference>
<evidence type="ECO:0000256" key="9">
    <source>
        <dbReference type="SAM" id="MobiDB-lite"/>
    </source>
</evidence>
<comment type="caution">
    <text evidence="10">The sequence shown here is derived from an EMBL/GenBank/DDBJ whole genome shotgun (WGS) entry which is preliminary data.</text>
</comment>
<accession>A0AAD9NSJ5</accession>
<dbReference type="GO" id="GO:0016592">
    <property type="term" value="C:mediator complex"/>
    <property type="evidence" value="ECO:0007669"/>
    <property type="project" value="InterPro"/>
</dbReference>
<dbReference type="InterPro" id="IPR019258">
    <property type="entry name" value="Mediator_Med4"/>
</dbReference>
<feature type="compositionally biased region" description="Polar residues" evidence="9">
    <location>
        <begin position="194"/>
        <end position="231"/>
    </location>
</feature>
<reference evidence="10" key="1">
    <citation type="journal article" date="2023" name="Mol. Biol. Evol.">
        <title>Third-Generation Sequencing Reveals the Adaptive Role of the Epigenome in Three Deep-Sea Polychaetes.</title>
        <authorList>
            <person name="Perez M."/>
            <person name="Aroh O."/>
            <person name="Sun Y."/>
            <person name="Lan Y."/>
            <person name="Juniper S.K."/>
            <person name="Young C.R."/>
            <person name="Angers B."/>
            <person name="Qian P.Y."/>
        </authorList>
    </citation>
    <scope>NUCLEOTIDE SEQUENCE</scope>
    <source>
        <strain evidence="10">R07B-5</strain>
    </source>
</reference>
<name>A0AAD9NSJ5_RIDPI</name>
<proteinExistence type="inferred from homology"/>
<evidence type="ECO:0000256" key="5">
    <source>
        <dbReference type="ARBA" id="ARBA00023163"/>
    </source>
</evidence>
<gene>
    <name evidence="8" type="primary">MED4</name>
    <name evidence="10" type="ORF">NP493_509g01009</name>
</gene>
<keyword evidence="8" id="KW-0010">Activator</keyword>
<dbReference type="GO" id="GO:0070847">
    <property type="term" value="C:core mediator complex"/>
    <property type="evidence" value="ECO:0007669"/>
    <property type="project" value="TreeGrafter"/>
</dbReference>
<keyword evidence="5 8" id="KW-0804">Transcription</keyword>
<comment type="function">
    <text evidence="8">Component of the Mediator complex, a coactivator involved in the regulated transcription of nearly all RNA polymerase II-dependent genes. Mediator functions as a bridge to convey information from gene-specific regulatory proteins to the basal RNA polymerase II transcription machinery. Mediator is recruited to promoters by direct interactions with regulatory proteins and serves as a scaffold for the assembly of a functional preinitiation complex with RNA polymerase II and the general transcription factors.</text>
</comment>
<dbReference type="AlphaFoldDB" id="A0AAD9NSJ5"/>
<sequence>MASPSTKHQLLTLIDEIDIVTRELFELMSTAKQQRGDSVDSSQLIELLVHKDKELHATLQTAQQQGETEKKLQSLKVEVERRDHDIRLLQTHLKDAEDILAIAIYQAKQKLKSIKRSNEQRTSSEELVKYAHKISASNAVAAPPTWAQGDPRRPYPTDMDMRHGLLGHLSDQSQGTFPDAMATGRMQSHMEHISTATQQQSTLSWQPGMDSCSSSMAQQQVEPAQHSTMDSSKGHKEAEDVELMSSDTSSSSSSDE</sequence>
<evidence type="ECO:0000256" key="8">
    <source>
        <dbReference type="RuleBase" id="RU364141"/>
    </source>
</evidence>
<feature type="region of interest" description="Disordered" evidence="9">
    <location>
        <begin position="190"/>
        <end position="256"/>
    </location>
</feature>
<evidence type="ECO:0000256" key="3">
    <source>
        <dbReference type="ARBA" id="ARBA00020629"/>
    </source>
</evidence>
<evidence type="ECO:0000313" key="11">
    <source>
        <dbReference type="Proteomes" id="UP001209878"/>
    </source>
</evidence>
<evidence type="ECO:0000256" key="4">
    <source>
        <dbReference type="ARBA" id="ARBA00023015"/>
    </source>
</evidence>
<keyword evidence="11" id="KW-1185">Reference proteome</keyword>
<evidence type="ECO:0000256" key="1">
    <source>
        <dbReference type="ARBA" id="ARBA00004123"/>
    </source>
</evidence>
<dbReference type="PANTHER" id="PTHR13208">
    <property type="entry name" value="MEDIATOR OF RNA POLYMERASE II TRANSCRIPTION SUBUNIT 4"/>
    <property type="match status" value="1"/>
</dbReference>
<dbReference type="PANTHER" id="PTHR13208:SF2">
    <property type="entry name" value="MEDIATOR OF RNA POLYMERASE II TRANSCRIPTION SUBUNIT 4"/>
    <property type="match status" value="1"/>
</dbReference>
<evidence type="ECO:0000313" key="10">
    <source>
        <dbReference type="EMBL" id="KAK2179153.1"/>
    </source>
</evidence>
<comment type="subcellular location">
    <subcellularLocation>
        <location evidence="1 8">Nucleus</location>
    </subcellularLocation>
</comment>
<protein>
    <recommendedName>
        <fullName evidence="3 8">Mediator of RNA polymerase II transcription subunit 4</fullName>
    </recommendedName>
    <alternativeName>
        <fullName evidence="7 8">Mediator complex subunit 4</fullName>
    </alternativeName>
</protein>
<dbReference type="Proteomes" id="UP001209878">
    <property type="component" value="Unassembled WGS sequence"/>
</dbReference>
<evidence type="ECO:0000256" key="6">
    <source>
        <dbReference type="ARBA" id="ARBA00023242"/>
    </source>
</evidence>
<evidence type="ECO:0000256" key="7">
    <source>
        <dbReference type="ARBA" id="ARBA00031257"/>
    </source>
</evidence>
<organism evidence="10 11">
    <name type="scientific">Ridgeia piscesae</name>
    <name type="common">Tubeworm</name>
    <dbReference type="NCBI Taxonomy" id="27915"/>
    <lineage>
        <taxon>Eukaryota</taxon>
        <taxon>Metazoa</taxon>
        <taxon>Spiralia</taxon>
        <taxon>Lophotrochozoa</taxon>
        <taxon>Annelida</taxon>
        <taxon>Polychaeta</taxon>
        <taxon>Sedentaria</taxon>
        <taxon>Canalipalpata</taxon>
        <taxon>Sabellida</taxon>
        <taxon>Siboglinidae</taxon>
        <taxon>Ridgeia</taxon>
    </lineage>
</organism>
<feature type="compositionally biased region" description="Low complexity" evidence="9">
    <location>
        <begin position="245"/>
        <end position="256"/>
    </location>
</feature>
<dbReference type="Pfam" id="PF10018">
    <property type="entry name" value="Med4"/>
    <property type="match status" value="1"/>
</dbReference>
<dbReference type="EMBL" id="JAODUO010000509">
    <property type="protein sequence ID" value="KAK2179153.1"/>
    <property type="molecule type" value="Genomic_DNA"/>
</dbReference>
<comment type="similarity">
    <text evidence="2 8">Belongs to the Mediator complex subunit 4 family.</text>
</comment>